<accession>A0A9I9EKY5</accession>
<reference evidence="2" key="1">
    <citation type="submission" date="2023-03" db="UniProtKB">
        <authorList>
            <consortium name="EnsemblPlants"/>
        </authorList>
    </citation>
    <scope>IDENTIFICATION</scope>
</reference>
<evidence type="ECO:0000313" key="2">
    <source>
        <dbReference type="EnsemblPlants" id="MELO3C035183.2.1"/>
    </source>
</evidence>
<keyword evidence="1" id="KW-0472">Membrane</keyword>
<protein>
    <submittedName>
        <fullName evidence="2">Uncharacterized protein</fullName>
    </submittedName>
</protein>
<sequence>MMSENGELTFFSPAAGLEMKFLGWYVKIGTVSALIGASMELFMIKTGFCVRTILFPLYSSVHHC</sequence>
<name>A0A9I9EKY5_CUCME</name>
<evidence type="ECO:0000256" key="1">
    <source>
        <dbReference type="SAM" id="Phobius"/>
    </source>
</evidence>
<dbReference type="PANTHER" id="PTHR36377">
    <property type="entry name" value="DNA MISMATCH REPAIR PROTEIN"/>
    <property type="match status" value="1"/>
</dbReference>
<keyword evidence="1" id="KW-0812">Transmembrane</keyword>
<dbReference type="EnsemblPlants" id="MELO3C035183.2.1">
    <property type="protein sequence ID" value="MELO3C035183.2.1"/>
    <property type="gene ID" value="MELO3C035183.2"/>
</dbReference>
<dbReference type="AlphaFoldDB" id="A0A9I9EKY5"/>
<organism evidence="2">
    <name type="scientific">Cucumis melo</name>
    <name type="common">Muskmelon</name>
    <dbReference type="NCBI Taxonomy" id="3656"/>
    <lineage>
        <taxon>Eukaryota</taxon>
        <taxon>Viridiplantae</taxon>
        <taxon>Streptophyta</taxon>
        <taxon>Embryophyta</taxon>
        <taxon>Tracheophyta</taxon>
        <taxon>Spermatophyta</taxon>
        <taxon>Magnoliopsida</taxon>
        <taxon>eudicotyledons</taxon>
        <taxon>Gunneridae</taxon>
        <taxon>Pentapetalae</taxon>
        <taxon>rosids</taxon>
        <taxon>fabids</taxon>
        <taxon>Cucurbitales</taxon>
        <taxon>Cucurbitaceae</taxon>
        <taxon>Benincaseae</taxon>
        <taxon>Cucumis</taxon>
    </lineage>
</organism>
<feature type="transmembrane region" description="Helical" evidence="1">
    <location>
        <begin position="24"/>
        <end position="44"/>
    </location>
</feature>
<dbReference type="PANTHER" id="PTHR36377:SF1">
    <property type="entry name" value="DNA MISMATCH REPAIR PROTEIN"/>
    <property type="match status" value="1"/>
</dbReference>
<dbReference type="Gramene" id="MELO3C035183.2.1">
    <property type="protein sequence ID" value="MELO3C035183.2.1"/>
    <property type="gene ID" value="MELO3C035183.2"/>
</dbReference>
<proteinExistence type="predicted"/>
<keyword evidence="1" id="KW-1133">Transmembrane helix</keyword>